<evidence type="ECO:0000313" key="4">
    <source>
        <dbReference type="Proteomes" id="UP001353858"/>
    </source>
</evidence>
<dbReference type="CDD" id="cd23992">
    <property type="entry name" value="PBP_GOBP"/>
    <property type="match status" value="1"/>
</dbReference>
<evidence type="ECO:0000256" key="1">
    <source>
        <dbReference type="SAM" id="MobiDB-lite"/>
    </source>
</evidence>
<dbReference type="SUPFAM" id="SSF47565">
    <property type="entry name" value="Insect pheromone/odorant-binding proteins"/>
    <property type="match status" value="1"/>
</dbReference>
<name>A0AAN7Q4P9_9COLE</name>
<evidence type="ECO:0000313" key="3">
    <source>
        <dbReference type="EMBL" id="KAK4885649.1"/>
    </source>
</evidence>
<dbReference type="Gene3D" id="1.10.238.20">
    <property type="entry name" value="Pheromone/general odorant binding protein domain"/>
    <property type="match status" value="1"/>
</dbReference>
<dbReference type="SMART" id="SM00708">
    <property type="entry name" value="PhBP"/>
    <property type="match status" value="1"/>
</dbReference>
<dbReference type="AlphaFoldDB" id="A0AAN7Q4P9"/>
<organism evidence="3 4">
    <name type="scientific">Aquatica leii</name>
    <dbReference type="NCBI Taxonomy" id="1421715"/>
    <lineage>
        <taxon>Eukaryota</taxon>
        <taxon>Metazoa</taxon>
        <taxon>Ecdysozoa</taxon>
        <taxon>Arthropoda</taxon>
        <taxon>Hexapoda</taxon>
        <taxon>Insecta</taxon>
        <taxon>Pterygota</taxon>
        <taxon>Neoptera</taxon>
        <taxon>Endopterygota</taxon>
        <taxon>Coleoptera</taxon>
        <taxon>Polyphaga</taxon>
        <taxon>Elateriformia</taxon>
        <taxon>Elateroidea</taxon>
        <taxon>Lampyridae</taxon>
        <taxon>Luciolinae</taxon>
        <taxon>Aquatica</taxon>
    </lineage>
</organism>
<dbReference type="EMBL" id="JARPUR010000001">
    <property type="protein sequence ID" value="KAK4885649.1"/>
    <property type="molecule type" value="Genomic_DNA"/>
</dbReference>
<comment type="caution">
    <text evidence="3">The sequence shown here is derived from an EMBL/GenBank/DDBJ whole genome shotgun (WGS) entry which is preliminary data.</text>
</comment>
<reference evidence="4" key="1">
    <citation type="submission" date="2023-01" db="EMBL/GenBank/DDBJ databases">
        <title>Key to firefly adult light organ development and bioluminescence: homeobox transcription factors regulate luciferase expression and transportation to peroxisome.</title>
        <authorList>
            <person name="Fu X."/>
        </authorList>
    </citation>
    <scope>NUCLEOTIDE SEQUENCE [LARGE SCALE GENOMIC DNA]</scope>
</reference>
<protein>
    <submittedName>
        <fullName evidence="3">Uncharacterized protein</fullName>
    </submittedName>
</protein>
<dbReference type="InterPro" id="IPR036728">
    <property type="entry name" value="PBP_GOBP_sf"/>
</dbReference>
<dbReference type="Proteomes" id="UP001353858">
    <property type="component" value="Unassembled WGS sequence"/>
</dbReference>
<feature type="signal peptide" evidence="2">
    <location>
        <begin position="1"/>
        <end position="17"/>
    </location>
</feature>
<evidence type="ECO:0000256" key="2">
    <source>
        <dbReference type="SAM" id="SignalP"/>
    </source>
</evidence>
<keyword evidence="4" id="KW-1185">Reference proteome</keyword>
<dbReference type="InterPro" id="IPR006170">
    <property type="entry name" value="PBP/GOBP"/>
</dbReference>
<proteinExistence type="predicted"/>
<accession>A0AAN7Q4P9</accession>
<dbReference type="GO" id="GO:0005549">
    <property type="term" value="F:odorant binding"/>
    <property type="evidence" value="ECO:0007669"/>
    <property type="project" value="InterPro"/>
</dbReference>
<keyword evidence="2" id="KW-0732">Signal</keyword>
<dbReference type="Pfam" id="PF01395">
    <property type="entry name" value="PBP_GOBP"/>
    <property type="match status" value="1"/>
</dbReference>
<sequence>MKTVLLITFALFGLSYQLNFDKILNDFEDTVDSEARDCYGEFSSNRASLDSQLKMAEFPEDKNFKCFFHCVLSHLNIFDKSGALVEANLKKYVDKDSDKIYAACKDVSEPDGCDKFLGIAKCIHDQENKNPNIDANKLTFREYGSNLNTHNNEEKFSEISNKCLSSVNGYKDKDVACENLNFNLASKNENELSGKNTEIIEEDENSVVSPSVSSNGSTCEYKRIRLSSDTNDEVVSSDHSEYLPEISDDSTSSGSATSKIVANSFTQIKPIEKSILFSNYSKEINQTSNKNDCQFLSKLQNAVSAPILPLEPNEPENIIGFCVLPSTLIRQEKPENNFIDNKQRKKKKWVKVKRLPDFCYYCEAEVLNFARHLLRNHSNEIEVQKF</sequence>
<feature type="region of interest" description="Disordered" evidence="1">
    <location>
        <begin position="233"/>
        <end position="255"/>
    </location>
</feature>
<gene>
    <name evidence="3" type="ORF">RN001_001920</name>
</gene>
<feature type="chain" id="PRO_5042872932" evidence="2">
    <location>
        <begin position="18"/>
        <end position="386"/>
    </location>
</feature>